<protein>
    <submittedName>
        <fullName evidence="1">Uncharacterized protein</fullName>
    </submittedName>
</protein>
<reference evidence="2" key="1">
    <citation type="submission" date="2017-04" db="EMBL/GenBank/DDBJ databases">
        <authorList>
            <person name="Varghese N."/>
            <person name="Submissions S."/>
        </authorList>
    </citation>
    <scope>NUCLEOTIDE SEQUENCE [LARGE SCALE GENOMIC DNA]</scope>
    <source>
        <strain evidence="2">USBA 82</strain>
    </source>
</reference>
<accession>A0A1X7JKY0</accession>
<sequence length="61" mass="6760">MGDGELLVCPFCGDRAVLPVYWGYLPFDLAYKVEKGEALYGGACPESEAPLWGCERCGNRW</sequence>
<dbReference type="Proteomes" id="UP000193355">
    <property type="component" value="Unassembled WGS sequence"/>
</dbReference>
<evidence type="ECO:0000313" key="2">
    <source>
        <dbReference type="Proteomes" id="UP000193355"/>
    </source>
</evidence>
<dbReference type="RefSeq" id="WP_085544503.1">
    <property type="nucleotide sequence ID" value="NZ_FXBB01000013.1"/>
</dbReference>
<proteinExistence type="predicted"/>
<dbReference type="AlphaFoldDB" id="A0A1X7JKY0"/>
<dbReference type="OrthoDB" id="1373641at2"/>
<gene>
    <name evidence="1" type="ORF">SAMN06275492_11328</name>
</gene>
<dbReference type="STRING" id="561720.SAMN06275492_11328"/>
<dbReference type="EMBL" id="FXBB01000013">
    <property type="protein sequence ID" value="SMG28673.1"/>
    <property type="molecule type" value="Genomic_DNA"/>
</dbReference>
<evidence type="ECO:0000313" key="1">
    <source>
        <dbReference type="EMBL" id="SMG28673.1"/>
    </source>
</evidence>
<organism evidence="1 2">
    <name type="scientific">Dethiosulfovibrio salsuginis</name>
    <dbReference type="NCBI Taxonomy" id="561720"/>
    <lineage>
        <taxon>Bacteria</taxon>
        <taxon>Thermotogati</taxon>
        <taxon>Synergistota</taxon>
        <taxon>Synergistia</taxon>
        <taxon>Synergistales</taxon>
        <taxon>Dethiosulfovibrionaceae</taxon>
        <taxon>Dethiosulfovibrio</taxon>
    </lineage>
</organism>
<keyword evidence="2" id="KW-1185">Reference proteome</keyword>
<name>A0A1X7JKY0_9BACT</name>